<evidence type="ECO:0000256" key="2">
    <source>
        <dbReference type="ARBA" id="ARBA00002869"/>
    </source>
</evidence>
<dbReference type="FunFam" id="3.40.190.10:FF:000005">
    <property type="entry name" value="Porphobilinogen deaminase"/>
    <property type="match status" value="1"/>
</dbReference>
<dbReference type="Pfam" id="PF03900">
    <property type="entry name" value="Porphobil_deamC"/>
    <property type="match status" value="1"/>
</dbReference>
<protein>
    <recommendedName>
        <fullName evidence="9">Hydroxymethylbilane synthase</fullName>
        <ecNumber evidence="9">2.5.1.61</ecNumber>
    </recommendedName>
</protein>
<comment type="pathway">
    <text evidence="3">Porphyrin-containing compound metabolism; protoporphyrin-IX biosynthesis; coproporphyrinogen-III from 5-aminolevulinate: step 2/4.</text>
</comment>
<dbReference type="eggNOG" id="COG0181">
    <property type="taxonomic scope" value="Bacteria"/>
</dbReference>
<name>Q8D2W2_WIGBR</name>
<dbReference type="SUPFAM" id="SSF53850">
    <property type="entry name" value="Periplasmic binding protein-like II"/>
    <property type="match status" value="1"/>
</dbReference>
<proteinExistence type="inferred from homology"/>
<dbReference type="GO" id="GO:0005737">
    <property type="term" value="C:cytoplasm"/>
    <property type="evidence" value="ECO:0007669"/>
    <property type="project" value="UniProtKB-UniRule"/>
</dbReference>
<accession>Q8D2W2</accession>
<evidence type="ECO:0000256" key="6">
    <source>
        <dbReference type="ARBA" id="ARBA00022679"/>
    </source>
</evidence>
<evidence type="ECO:0000256" key="5">
    <source>
        <dbReference type="ARBA" id="ARBA00011245"/>
    </source>
</evidence>
<dbReference type="InterPro" id="IPR036803">
    <property type="entry name" value="Porphobilinogen_deaminase_C_sf"/>
</dbReference>
<dbReference type="Pfam" id="PF01379">
    <property type="entry name" value="Porphobil_deam"/>
    <property type="match status" value="1"/>
</dbReference>
<dbReference type="OrthoDB" id="9810298at2"/>
<comment type="cofactor">
    <cofactor evidence="1">
        <name>dipyrromethane</name>
        <dbReference type="ChEBI" id="CHEBI:60342"/>
    </cofactor>
</comment>
<dbReference type="STRING" id="36870.gene:10368732"/>
<dbReference type="PRINTS" id="PR00151">
    <property type="entry name" value="PORPHBDMNASE"/>
</dbReference>
<keyword evidence="7" id="KW-0627">Porphyrin biosynthesis</keyword>
<dbReference type="Gene3D" id="3.30.160.40">
    <property type="entry name" value="Porphobilinogen deaminase, C-terminal domain"/>
    <property type="match status" value="1"/>
</dbReference>
<dbReference type="SUPFAM" id="SSF54782">
    <property type="entry name" value="Porphobilinogen deaminase (hydroxymethylbilane synthase), C-terminal domain"/>
    <property type="match status" value="1"/>
</dbReference>
<dbReference type="Gene3D" id="3.40.190.10">
    <property type="entry name" value="Periplasmic binding protein-like II"/>
    <property type="match status" value="2"/>
</dbReference>
<dbReference type="GO" id="GO:0004418">
    <property type="term" value="F:hydroxymethylbilane synthase activity"/>
    <property type="evidence" value="ECO:0007669"/>
    <property type="project" value="UniProtKB-UniRule"/>
</dbReference>
<dbReference type="UniPathway" id="UPA00251">
    <property type="reaction ID" value="UER00319"/>
</dbReference>
<dbReference type="AlphaFoldDB" id="Q8D2W2"/>
<dbReference type="NCBIfam" id="TIGR00212">
    <property type="entry name" value="hemC"/>
    <property type="match status" value="1"/>
</dbReference>
<reference evidence="12 13" key="1">
    <citation type="journal article" date="2002" name="Nat. Genet.">
        <title>Genome sequence of the endocellular obligate symbiont of tsetse flies, Wigglesworthia glossinidia.</title>
        <authorList>
            <person name="Akman L."/>
            <person name="Yamashita A."/>
            <person name="Watanabe H."/>
            <person name="Oshima K."/>
            <person name="Shiba T."/>
            <person name="Hattori M."/>
            <person name="Aksoy S."/>
        </authorList>
    </citation>
    <scope>NUCLEOTIDE SEQUENCE [LARGE SCALE GENOMIC DNA]</scope>
</reference>
<organism evidence="12 13">
    <name type="scientific">Wigglesworthia glossinidia brevipalpis</name>
    <dbReference type="NCBI Taxonomy" id="36870"/>
    <lineage>
        <taxon>Bacteria</taxon>
        <taxon>Pseudomonadati</taxon>
        <taxon>Pseudomonadota</taxon>
        <taxon>Gammaproteobacteria</taxon>
        <taxon>Enterobacterales</taxon>
        <taxon>Erwiniaceae</taxon>
        <taxon>Wigglesworthia</taxon>
    </lineage>
</organism>
<evidence type="ECO:0000313" key="13">
    <source>
        <dbReference type="Proteomes" id="UP000000562"/>
    </source>
</evidence>
<feature type="domain" description="Porphobilinogen deaminase C-terminal" evidence="11">
    <location>
        <begin position="208"/>
        <end position="279"/>
    </location>
</feature>
<dbReference type="PANTHER" id="PTHR11557">
    <property type="entry name" value="PORPHOBILINOGEN DEAMINASE"/>
    <property type="match status" value="1"/>
</dbReference>
<evidence type="ECO:0000259" key="10">
    <source>
        <dbReference type="Pfam" id="PF01379"/>
    </source>
</evidence>
<evidence type="ECO:0000256" key="8">
    <source>
        <dbReference type="ARBA" id="ARBA00048169"/>
    </source>
</evidence>
<keyword evidence="13" id="KW-1185">Reference proteome</keyword>
<comment type="subunit">
    <text evidence="5">Monomer.</text>
</comment>
<evidence type="ECO:0000256" key="9">
    <source>
        <dbReference type="NCBIfam" id="TIGR00212"/>
    </source>
</evidence>
<feature type="domain" description="Porphobilinogen deaminase N-terminal" evidence="10">
    <location>
        <begin position="7"/>
        <end position="196"/>
    </location>
</feature>
<comment type="catalytic activity">
    <reaction evidence="8">
        <text>4 porphobilinogen + H2O = hydroxymethylbilane + 4 NH4(+)</text>
        <dbReference type="Rhea" id="RHEA:13185"/>
        <dbReference type="ChEBI" id="CHEBI:15377"/>
        <dbReference type="ChEBI" id="CHEBI:28938"/>
        <dbReference type="ChEBI" id="CHEBI:57845"/>
        <dbReference type="ChEBI" id="CHEBI:58126"/>
        <dbReference type="EC" id="2.5.1.61"/>
    </reaction>
</comment>
<evidence type="ECO:0000256" key="1">
    <source>
        <dbReference type="ARBA" id="ARBA00001916"/>
    </source>
</evidence>
<dbReference type="GO" id="GO:0006782">
    <property type="term" value="P:protoporphyrinogen IX biosynthetic process"/>
    <property type="evidence" value="ECO:0007669"/>
    <property type="project" value="UniProtKB-UniPathway"/>
</dbReference>
<dbReference type="InterPro" id="IPR022418">
    <property type="entry name" value="Porphobilinogen_deaminase_C"/>
</dbReference>
<dbReference type="PIRSF" id="PIRSF001438">
    <property type="entry name" value="4pyrrol_synth_OHMeBilane_synth"/>
    <property type="match status" value="1"/>
</dbReference>
<dbReference type="HOGENOM" id="CLU_019704_0_2_6"/>
<dbReference type="Proteomes" id="UP000000562">
    <property type="component" value="Chromosome"/>
</dbReference>
<evidence type="ECO:0000256" key="7">
    <source>
        <dbReference type="ARBA" id="ARBA00023244"/>
    </source>
</evidence>
<gene>
    <name evidence="12" type="primary">hemC</name>
</gene>
<comment type="similarity">
    <text evidence="4">Belongs to the HMBS family.</text>
</comment>
<dbReference type="EC" id="2.5.1.61" evidence="9"/>
<evidence type="ECO:0000256" key="3">
    <source>
        <dbReference type="ARBA" id="ARBA00004735"/>
    </source>
</evidence>
<dbReference type="KEGG" id="wbr:hemC"/>
<evidence type="ECO:0000259" key="11">
    <source>
        <dbReference type="Pfam" id="PF03900"/>
    </source>
</evidence>
<sequence>MASKLCKKKLLHYHPKLNIKLVPILTTGDLINKIRNNITNEKGLFIKELEKSLLKYQSDIAVHSMKDFSSSFLDSLGLAAICKRDDPRDAIVSNYYNNIISLPNNAKVGTSSLRRKCQLLSIRPDLKIFPCKGNIHSRLKKLNQGVFDALILATAALKRLKINEQMYTPIDPSYLLPAMGQGSIAIQCRLYDNKIIDIVRNINNKKTALCINSEKIVVSMLGTGCRVPIGSYAKIENKNTIWIRALVGSIDGSNIIRSEGKSCVSNAEKLSKKQVKNLINLGAKNILKKFK</sequence>
<dbReference type="InterPro" id="IPR000860">
    <property type="entry name" value="HemC"/>
</dbReference>
<keyword evidence="6" id="KW-0808">Transferase</keyword>
<dbReference type="PANTHER" id="PTHR11557:SF0">
    <property type="entry name" value="PORPHOBILINOGEN DEAMINASE"/>
    <property type="match status" value="1"/>
</dbReference>
<comment type="function">
    <text evidence="2">Tetrapolymerization of the monopyrrole PBG into the hydroxymethylbilane pre-uroporphyrinogen in several discrete steps.</text>
</comment>
<evidence type="ECO:0000256" key="4">
    <source>
        <dbReference type="ARBA" id="ARBA00005638"/>
    </source>
</evidence>
<dbReference type="InterPro" id="IPR022417">
    <property type="entry name" value="Porphobilin_deaminase_N"/>
</dbReference>
<dbReference type="EMBL" id="BA000021">
    <property type="protein sequence ID" value="BAC24386.1"/>
    <property type="molecule type" value="Genomic_DNA"/>
</dbReference>
<evidence type="ECO:0000313" key="12">
    <source>
        <dbReference type="EMBL" id="BAC24386.1"/>
    </source>
</evidence>